<dbReference type="Pfam" id="PF04321">
    <property type="entry name" value="RmlD_sub_bind"/>
    <property type="match status" value="1"/>
</dbReference>
<dbReference type="CDD" id="cd05254">
    <property type="entry name" value="dTDP_HR_like_SDR_e"/>
    <property type="match status" value="1"/>
</dbReference>
<evidence type="ECO:0000256" key="2">
    <source>
        <dbReference type="RuleBase" id="RU364082"/>
    </source>
</evidence>
<dbReference type="EC" id="1.1.1.133" evidence="2"/>
<sequence length="281" mass="31876">MTKILITGANGQLGTELRNLLDERGVAYDAFDAKYMDITDQQAVDAKFDALKPAVVYHCAAYTAVDKAEDEGKQVNWRVNEDGTRNVAAAAKRVGAKLVYISTDYVFDGTNSDEYQVDDPTNPKNEYGKAKLAGERAVKEKTDDYYIIRTSWVFGKYGKNFVYTMLRLAKDHDKLTVVDDQFGRPTWTRTLAEFMTYLVDHEEPFGTYQLSNENSCSWYEFAKEILKDQDVEVAPVPSEAYPQKAYRPRHSIMSLSKAEKTGFEIISWQEALAKFLTVIGE</sequence>
<evidence type="ECO:0000256" key="1">
    <source>
        <dbReference type="ARBA" id="ARBA00010944"/>
    </source>
</evidence>
<name>A0A4Z0J7M5_9LACO</name>
<dbReference type="Proteomes" id="UP000297348">
    <property type="component" value="Unassembled WGS sequence"/>
</dbReference>
<dbReference type="GO" id="GO:0005829">
    <property type="term" value="C:cytosol"/>
    <property type="evidence" value="ECO:0007669"/>
    <property type="project" value="TreeGrafter"/>
</dbReference>
<dbReference type="GO" id="GO:0019305">
    <property type="term" value="P:dTDP-rhamnose biosynthetic process"/>
    <property type="evidence" value="ECO:0007669"/>
    <property type="project" value="UniProtKB-UniPathway"/>
</dbReference>
<dbReference type="Gene3D" id="3.40.50.720">
    <property type="entry name" value="NAD(P)-binding Rossmann-like Domain"/>
    <property type="match status" value="1"/>
</dbReference>
<protein>
    <recommendedName>
        <fullName evidence="2">dTDP-4-dehydrorhamnose reductase</fullName>
        <ecNumber evidence="2">1.1.1.133</ecNumber>
    </recommendedName>
</protein>
<dbReference type="SUPFAM" id="SSF51735">
    <property type="entry name" value="NAD(P)-binding Rossmann-fold domains"/>
    <property type="match status" value="1"/>
</dbReference>
<dbReference type="PANTHER" id="PTHR10491">
    <property type="entry name" value="DTDP-4-DEHYDRORHAMNOSE REDUCTASE"/>
    <property type="match status" value="1"/>
</dbReference>
<feature type="domain" description="RmlD-like substrate binding" evidence="3">
    <location>
        <begin position="3"/>
        <end position="277"/>
    </location>
</feature>
<dbReference type="InterPro" id="IPR029903">
    <property type="entry name" value="RmlD-like-bd"/>
</dbReference>
<reference evidence="4 5" key="1">
    <citation type="submission" date="2018-10" db="EMBL/GenBank/DDBJ databases">
        <title>Lactobacillus sp. R7 and Lactobacillus sp. R19 isolated from fermented mustard green product of Taiwan.</title>
        <authorList>
            <person name="Lin S.-T."/>
        </authorList>
    </citation>
    <scope>NUCLEOTIDE SEQUENCE [LARGE SCALE GENOMIC DNA]</scope>
    <source>
        <strain evidence="4 5">BCRC 81129</strain>
    </source>
</reference>
<dbReference type="GO" id="GO:0008831">
    <property type="term" value="F:dTDP-4-dehydrorhamnose reductase activity"/>
    <property type="evidence" value="ECO:0007669"/>
    <property type="project" value="UniProtKB-EC"/>
</dbReference>
<comment type="caution">
    <text evidence="4">The sequence shown here is derived from an EMBL/GenBank/DDBJ whole genome shotgun (WGS) entry which is preliminary data.</text>
</comment>
<evidence type="ECO:0000259" key="3">
    <source>
        <dbReference type="Pfam" id="PF04321"/>
    </source>
</evidence>
<gene>
    <name evidence="4" type="primary">rfbD</name>
    <name evidence="4" type="ORF">EGT51_12795</name>
</gene>
<keyword evidence="2 4" id="KW-0560">Oxidoreductase</keyword>
<dbReference type="OrthoDB" id="9803892at2"/>
<dbReference type="Gene3D" id="3.90.25.10">
    <property type="entry name" value="UDP-galactose 4-epimerase, domain 1"/>
    <property type="match status" value="1"/>
</dbReference>
<organism evidence="4 5">
    <name type="scientific">Levilactobacillus suantsaiihabitans</name>
    <dbReference type="NCBI Taxonomy" id="2487722"/>
    <lineage>
        <taxon>Bacteria</taxon>
        <taxon>Bacillati</taxon>
        <taxon>Bacillota</taxon>
        <taxon>Bacilli</taxon>
        <taxon>Lactobacillales</taxon>
        <taxon>Lactobacillaceae</taxon>
        <taxon>Levilactobacillus</taxon>
    </lineage>
</organism>
<dbReference type="RefSeq" id="WP_135369013.1">
    <property type="nucleotide sequence ID" value="NZ_RKLX01000041.1"/>
</dbReference>
<accession>A0A4Z0J7M5</accession>
<comment type="function">
    <text evidence="2">Catalyzes the reduction of dTDP-6-deoxy-L-lyxo-4-hexulose to yield dTDP-L-rhamnose.</text>
</comment>
<evidence type="ECO:0000313" key="4">
    <source>
        <dbReference type="EMBL" id="TGD17324.1"/>
    </source>
</evidence>
<dbReference type="InterPro" id="IPR005913">
    <property type="entry name" value="dTDP_dehydrorham_reduct"/>
</dbReference>
<keyword evidence="5" id="KW-1185">Reference proteome</keyword>
<dbReference type="EMBL" id="RKLX01000041">
    <property type="protein sequence ID" value="TGD17324.1"/>
    <property type="molecule type" value="Genomic_DNA"/>
</dbReference>
<dbReference type="AlphaFoldDB" id="A0A4Z0J7M5"/>
<dbReference type="UniPathway" id="UPA00124"/>
<proteinExistence type="inferred from homology"/>
<comment type="pathway">
    <text evidence="2">Carbohydrate biosynthesis; dTDP-L-rhamnose biosynthesis.</text>
</comment>
<comment type="similarity">
    <text evidence="1 2">Belongs to the dTDP-4-dehydrorhamnose reductase family.</text>
</comment>
<evidence type="ECO:0000313" key="5">
    <source>
        <dbReference type="Proteomes" id="UP000297348"/>
    </source>
</evidence>
<dbReference type="NCBIfam" id="TIGR01214">
    <property type="entry name" value="rmlD"/>
    <property type="match status" value="1"/>
</dbReference>
<keyword evidence="2" id="KW-0521">NADP</keyword>
<dbReference type="InterPro" id="IPR036291">
    <property type="entry name" value="NAD(P)-bd_dom_sf"/>
</dbReference>
<dbReference type="PANTHER" id="PTHR10491:SF4">
    <property type="entry name" value="METHIONINE ADENOSYLTRANSFERASE 2 SUBUNIT BETA"/>
    <property type="match status" value="1"/>
</dbReference>